<feature type="transmembrane region" description="Helical" evidence="1">
    <location>
        <begin position="318"/>
        <end position="340"/>
    </location>
</feature>
<dbReference type="Gene3D" id="3.40.50.11600">
    <property type="match status" value="1"/>
</dbReference>
<evidence type="ECO:0000313" key="3">
    <source>
        <dbReference type="EMBL" id="KKL28036.1"/>
    </source>
</evidence>
<dbReference type="EMBL" id="LAZR01035240">
    <property type="protein sequence ID" value="KKL28036.1"/>
    <property type="molecule type" value="Genomic_DNA"/>
</dbReference>
<accession>A0A0F9EDV1</accession>
<gene>
    <name evidence="3" type="ORF">LCGC14_2379170</name>
</gene>
<feature type="domain" description="CO dehydrogenase/acetyl-CoA synthase delta subunit TIM barrel" evidence="2">
    <location>
        <begin position="40"/>
        <end position="149"/>
    </location>
</feature>
<keyword evidence="1" id="KW-0472">Membrane</keyword>
<feature type="transmembrane region" description="Helical" evidence="1">
    <location>
        <begin position="251"/>
        <end position="268"/>
    </location>
</feature>
<reference evidence="3" key="1">
    <citation type="journal article" date="2015" name="Nature">
        <title>Complex archaea that bridge the gap between prokaryotes and eukaryotes.</title>
        <authorList>
            <person name="Spang A."/>
            <person name="Saw J.H."/>
            <person name="Jorgensen S.L."/>
            <person name="Zaremba-Niedzwiedzka K."/>
            <person name="Martijn J."/>
            <person name="Lind A.E."/>
            <person name="van Eijk R."/>
            <person name="Schleper C."/>
            <person name="Guy L."/>
            <person name="Ettema T.J."/>
        </authorList>
    </citation>
    <scope>NUCLEOTIDE SEQUENCE</scope>
</reference>
<evidence type="ECO:0000256" key="1">
    <source>
        <dbReference type="SAM" id="Phobius"/>
    </source>
</evidence>
<feature type="transmembrane region" description="Helical" evidence="1">
    <location>
        <begin position="224"/>
        <end position="245"/>
    </location>
</feature>
<dbReference type="AlphaFoldDB" id="A0A0F9EDV1"/>
<dbReference type="NCBIfam" id="NF040863">
    <property type="entry name" value="HgcA_corrinoid"/>
    <property type="match status" value="1"/>
</dbReference>
<organism evidence="3">
    <name type="scientific">marine sediment metagenome</name>
    <dbReference type="NCBI Taxonomy" id="412755"/>
    <lineage>
        <taxon>unclassified sequences</taxon>
        <taxon>metagenomes</taxon>
        <taxon>ecological metagenomes</taxon>
    </lineage>
</organism>
<name>A0A0F9EDV1_9ZZZZ</name>
<evidence type="ECO:0000259" key="2">
    <source>
        <dbReference type="Pfam" id="PF03599"/>
    </source>
</evidence>
<dbReference type="Pfam" id="PF03599">
    <property type="entry name" value="CdhD"/>
    <property type="match status" value="1"/>
</dbReference>
<keyword evidence="1" id="KW-1133">Transmembrane helix</keyword>
<comment type="caution">
    <text evidence="3">The sequence shown here is derived from an EMBL/GenBank/DDBJ whole genome shotgun (WGS) entry which is preliminary data.</text>
</comment>
<feature type="transmembrane region" description="Helical" evidence="1">
    <location>
        <begin position="179"/>
        <end position="203"/>
    </location>
</feature>
<proteinExistence type="predicted"/>
<dbReference type="InterPro" id="IPR016041">
    <property type="entry name" value="Ac-CoA_synth_d_su_TIM-brl"/>
</dbReference>
<keyword evidence="1" id="KW-0812">Transmembrane</keyword>
<protein>
    <recommendedName>
        <fullName evidence="2">CO dehydrogenase/acetyl-CoA synthase delta subunit TIM barrel domain-containing protein</fullName>
    </recommendedName>
</protein>
<sequence>MITTQNNMTIEQVATELTFADRFGACKARWGIGRMSYTIAPGLYALGTPDADSPVLVTANYKMSFDKLREQLPNRSLWIMVLDTNGINVWCAAGKGTFGTDEIVNRIEKTNLAQVVNHKTIILPQLGAPGVSAHKVKERSGFRVIYGPIRATDASAFLDSGNKATPGMRKVTFDTWSRLVLVPVELVLAAKYALITAAVFFLLSGLSRAGYSTQLALTNGTQNALVLIIALITAPAIGAICLPYLPGRPFAIKGLWVSFAQLAVLFFIRSHIPAVFANWASIAAWLLMIPAISSFMVMNFTGTTTFTSLSGVMREMKYAVPIQIAAAIIGIALWITSLFITGA</sequence>
<feature type="transmembrane region" description="Helical" evidence="1">
    <location>
        <begin position="275"/>
        <end position="298"/>
    </location>
</feature>